<dbReference type="Proteomes" id="UP000236752">
    <property type="component" value="Unassembled WGS sequence"/>
</dbReference>
<feature type="signal peptide" evidence="2">
    <location>
        <begin position="1"/>
        <end position="23"/>
    </location>
</feature>
<sequence length="154" mass="17056">MVPRYLHTLVLIGALLSGVPALAQSAQDQIVQTLRNQGYTRIEVSRTWLGRVRVHAESPFGEREIVFNPKTGAILRDYFEDENDDDDYDDDDHNTSSGSSSGSSSSNSGSGSNDDDDDDDRDDNDDDDDSDDDDGDSDDDEEDDDDEDDHDDDD</sequence>
<evidence type="ECO:0000313" key="3">
    <source>
        <dbReference type="EMBL" id="SEG42843.1"/>
    </source>
</evidence>
<evidence type="ECO:0000256" key="1">
    <source>
        <dbReference type="SAM" id="MobiDB-lite"/>
    </source>
</evidence>
<dbReference type="AlphaFoldDB" id="A0A1H6A252"/>
<dbReference type="EMBL" id="FNUZ01000004">
    <property type="protein sequence ID" value="SEG42843.1"/>
    <property type="molecule type" value="Genomic_DNA"/>
</dbReference>
<feature type="region of interest" description="Disordered" evidence="1">
    <location>
        <begin position="77"/>
        <end position="154"/>
    </location>
</feature>
<proteinExistence type="predicted"/>
<keyword evidence="4" id="KW-1185">Reference proteome</keyword>
<organism evidence="3 4">
    <name type="scientific">Thalassococcus halodurans</name>
    <dbReference type="NCBI Taxonomy" id="373675"/>
    <lineage>
        <taxon>Bacteria</taxon>
        <taxon>Pseudomonadati</taxon>
        <taxon>Pseudomonadota</taxon>
        <taxon>Alphaproteobacteria</taxon>
        <taxon>Rhodobacterales</taxon>
        <taxon>Roseobacteraceae</taxon>
        <taxon>Thalassococcus</taxon>
    </lineage>
</organism>
<feature type="chain" id="PRO_5009292214" description="Peptidase propeptide and YPEB domain-containing protein" evidence="2">
    <location>
        <begin position="24"/>
        <end position="154"/>
    </location>
</feature>
<evidence type="ECO:0000313" key="4">
    <source>
        <dbReference type="Proteomes" id="UP000236752"/>
    </source>
</evidence>
<feature type="compositionally biased region" description="Acidic residues" evidence="1">
    <location>
        <begin position="113"/>
        <end position="154"/>
    </location>
</feature>
<protein>
    <recommendedName>
        <fullName evidence="5">Peptidase propeptide and YPEB domain-containing protein</fullName>
    </recommendedName>
</protein>
<evidence type="ECO:0008006" key="5">
    <source>
        <dbReference type="Google" id="ProtNLM"/>
    </source>
</evidence>
<feature type="compositionally biased region" description="Acidic residues" evidence="1">
    <location>
        <begin position="79"/>
        <end position="92"/>
    </location>
</feature>
<evidence type="ECO:0000256" key="2">
    <source>
        <dbReference type="SAM" id="SignalP"/>
    </source>
</evidence>
<feature type="compositionally biased region" description="Low complexity" evidence="1">
    <location>
        <begin position="95"/>
        <end position="112"/>
    </location>
</feature>
<name>A0A1H6A252_9RHOB</name>
<keyword evidence="2" id="KW-0732">Signal</keyword>
<dbReference type="RefSeq" id="WP_200813222.1">
    <property type="nucleotide sequence ID" value="NZ_FNUZ01000004.1"/>
</dbReference>
<gene>
    <name evidence="3" type="ORF">SAMN04488045_2799</name>
</gene>
<reference evidence="3 4" key="1">
    <citation type="submission" date="2016-10" db="EMBL/GenBank/DDBJ databases">
        <authorList>
            <person name="de Groot N.N."/>
        </authorList>
    </citation>
    <scope>NUCLEOTIDE SEQUENCE [LARGE SCALE GENOMIC DNA]</scope>
    <source>
        <strain evidence="3 4">DSM 26915</strain>
    </source>
</reference>
<accession>A0A1H6A252</accession>